<comment type="caution">
    <text evidence="1">The sequence shown here is derived from an EMBL/GenBank/DDBJ whole genome shotgun (WGS) entry which is preliminary data.</text>
</comment>
<dbReference type="EMBL" id="CAJOBI010319756">
    <property type="protein sequence ID" value="CAF5183104.1"/>
    <property type="molecule type" value="Genomic_DNA"/>
</dbReference>
<accession>A0A8S3HJQ9</accession>
<gene>
    <name evidence="1" type="ORF">SMN809_LOCUS69563</name>
</gene>
<feature type="non-terminal residue" evidence="1">
    <location>
        <position position="144"/>
    </location>
</feature>
<feature type="non-terminal residue" evidence="1">
    <location>
        <position position="1"/>
    </location>
</feature>
<organism evidence="1 2">
    <name type="scientific">Rotaria magnacalcarata</name>
    <dbReference type="NCBI Taxonomy" id="392030"/>
    <lineage>
        <taxon>Eukaryota</taxon>
        <taxon>Metazoa</taxon>
        <taxon>Spiralia</taxon>
        <taxon>Gnathifera</taxon>
        <taxon>Rotifera</taxon>
        <taxon>Eurotatoria</taxon>
        <taxon>Bdelloidea</taxon>
        <taxon>Philodinida</taxon>
        <taxon>Philodinidae</taxon>
        <taxon>Rotaria</taxon>
    </lineage>
</organism>
<name>A0A8S3HJQ9_9BILA</name>
<evidence type="ECO:0000313" key="1">
    <source>
        <dbReference type="EMBL" id="CAF5183104.1"/>
    </source>
</evidence>
<sequence>IVTSQTQAISPPRSPARIYTPTETNKGIRVCHADRVETASGNYDLSMANIKPILTLNQGEITELNLLADHAQRLQIPSRDYDHAMVIITPEQTQDQHNIDPRPILLAAASINRLSDQLNEQVARHIQEEIERQQTQLVTPIPEH</sequence>
<reference evidence="1" key="1">
    <citation type="submission" date="2021-02" db="EMBL/GenBank/DDBJ databases">
        <authorList>
            <person name="Nowell W R."/>
        </authorList>
    </citation>
    <scope>NUCLEOTIDE SEQUENCE</scope>
</reference>
<dbReference type="AlphaFoldDB" id="A0A8S3HJQ9"/>
<protein>
    <submittedName>
        <fullName evidence="1">Uncharacterized protein</fullName>
    </submittedName>
</protein>
<dbReference type="Proteomes" id="UP000676336">
    <property type="component" value="Unassembled WGS sequence"/>
</dbReference>
<evidence type="ECO:0000313" key="2">
    <source>
        <dbReference type="Proteomes" id="UP000676336"/>
    </source>
</evidence>
<proteinExistence type="predicted"/>